<dbReference type="RefSeq" id="WP_234990431.1">
    <property type="nucleotide sequence ID" value="NZ_FWFS01000006.1"/>
</dbReference>
<evidence type="ECO:0000256" key="1">
    <source>
        <dbReference type="ARBA" id="ARBA00022729"/>
    </source>
</evidence>
<keyword evidence="2" id="KW-0472">Membrane</keyword>
<accession>A0A1Y5SN78</accession>
<dbReference type="GO" id="GO:0004222">
    <property type="term" value="F:metalloendopeptidase activity"/>
    <property type="evidence" value="ECO:0007669"/>
    <property type="project" value="TreeGrafter"/>
</dbReference>
<evidence type="ECO:0000259" key="3">
    <source>
        <dbReference type="Pfam" id="PF01551"/>
    </source>
</evidence>
<dbReference type="PANTHER" id="PTHR21666:SF289">
    <property type="entry name" value="L-ALA--D-GLU ENDOPEPTIDASE"/>
    <property type="match status" value="1"/>
</dbReference>
<keyword evidence="5" id="KW-0378">Hydrolase</keyword>
<feature type="domain" description="DUF5930" evidence="4">
    <location>
        <begin position="1"/>
        <end position="321"/>
    </location>
</feature>
<feature type="domain" description="M23ase beta-sheet core" evidence="3">
    <location>
        <begin position="332"/>
        <end position="427"/>
    </location>
</feature>
<dbReference type="AlphaFoldDB" id="A0A1Y5SN78"/>
<dbReference type="SUPFAM" id="SSF51261">
    <property type="entry name" value="Duplicated hybrid motif"/>
    <property type="match status" value="1"/>
</dbReference>
<feature type="transmembrane region" description="Helical" evidence="2">
    <location>
        <begin position="41"/>
        <end position="63"/>
    </location>
</feature>
<dbReference type="PANTHER" id="PTHR21666">
    <property type="entry name" value="PEPTIDASE-RELATED"/>
    <property type="match status" value="1"/>
</dbReference>
<keyword evidence="2" id="KW-0812">Transmembrane</keyword>
<dbReference type="InterPro" id="IPR016047">
    <property type="entry name" value="M23ase_b-sheet_dom"/>
</dbReference>
<evidence type="ECO:0000313" key="5">
    <source>
        <dbReference type="EMBL" id="SLN44625.1"/>
    </source>
</evidence>
<keyword evidence="6" id="KW-1185">Reference proteome</keyword>
<dbReference type="Pfam" id="PF01551">
    <property type="entry name" value="Peptidase_M23"/>
    <property type="match status" value="1"/>
</dbReference>
<dbReference type="EC" id="3.4.24.-" evidence="5"/>
<reference evidence="5 6" key="1">
    <citation type="submission" date="2017-03" db="EMBL/GenBank/DDBJ databases">
        <authorList>
            <person name="Afonso C.L."/>
            <person name="Miller P.J."/>
            <person name="Scott M.A."/>
            <person name="Spackman E."/>
            <person name="Goraichik I."/>
            <person name="Dimitrov K.M."/>
            <person name="Suarez D.L."/>
            <person name="Swayne D.E."/>
        </authorList>
    </citation>
    <scope>NUCLEOTIDE SEQUENCE [LARGE SCALE GENOMIC DNA]</scope>
    <source>
        <strain evidence="5 6">CECT 8620</strain>
    </source>
</reference>
<evidence type="ECO:0000256" key="2">
    <source>
        <dbReference type="SAM" id="Phobius"/>
    </source>
</evidence>
<evidence type="ECO:0000313" key="6">
    <source>
        <dbReference type="Proteomes" id="UP000193862"/>
    </source>
</evidence>
<dbReference type="Gene3D" id="2.70.70.10">
    <property type="entry name" value="Glucose Permease (Domain IIA)"/>
    <property type="match status" value="1"/>
</dbReference>
<dbReference type="InterPro" id="IPR045974">
    <property type="entry name" value="DUF5930"/>
</dbReference>
<evidence type="ECO:0000259" key="4">
    <source>
        <dbReference type="Pfam" id="PF19353"/>
    </source>
</evidence>
<dbReference type="FunFam" id="2.70.70.10:FF:000006">
    <property type="entry name" value="M23 family peptidase"/>
    <property type="match status" value="1"/>
</dbReference>
<dbReference type="Pfam" id="PF19353">
    <property type="entry name" value="DUF5930"/>
    <property type="match status" value="1"/>
</dbReference>
<gene>
    <name evidence="5" type="primary">mepM</name>
    <name evidence="5" type="ORF">AQS8620_01801</name>
</gene>
<dbReference type="InterPro" id="IPR011055">
    <property type="entry name" value="Dup_hybrid_motif"/>
</dbReference>
<sequence length="438" mass="47478">MTNLISRKLNHALSGAFPEQRLFLRSDADTRFVRLTPLTQLLGFAGSSVTVAWAIVATSVILMDSIGSGSVRDQVSRDQQLFETRIRELAGERDARASEAAAAQERFNTALAQISTMQSTLLQSEERVRELETGIDVVQSTLSRTLKERDSAEDTAAQYLAQIEGTDTGPKGVSQEDIESTVDMLTVALSATATQRDAMAAAAQDAEDLAADIALDKRLLEEKNERIFSQLEEAVTVSIEPLDKMFSAAGLSSKTLIDTVRQGYSGQGGPLMPISFSTRGGEPDLEAQRANAIISKMDELNLYRIAAQKVPLGTPLQTAFRFTSGFGPRWGRMHEGTDFAGAYGSPIYSTADGVVTFAGWSSGYGRLVKIQHAFGIETRYGHQSEIYVKVGQKVSRGDKIGAMGNSGQSTGTHLHYEVRVNGKAMNPMTYIKAANDVF</sequence>
<protein>
    <submittedName>
        <fullName evidence="5">Murein DD-endopeptidase MepM</fullName>
        <ecNumber evidence="5">3.4.24.-</ecNumber>
    </submittedName>
</protein>
<organism evidence="5 6">
    <name type="scientific">Aquimixticola soesokkakensis</name>
    <dbReference type="NCBI Taxonomy" id="1519096"/>
    <lineage>
        <taxon>Bacteria</taxon>
        <taxon>Pseudomonadati</taxon>
        <taxon>Pseudomonadota</taxon>
        <taxon>Alphaproteobacteria</taxon>
        <taxon>Rhodobacterales</taxon>
        <taxon>Paracoccaceae</taxon>
        <taxon>Aquimixticola</taxon>
    </lineage>
</organism>
<dbReference type="EMBL" id="FWFS01000006">
    <property type="protein sequence ID" value="SLN44625.1"/>
    <property type="molecule type" value="Genomic_DNA"/>
</dbReference>
<dbReference type="Proteomes" id="UP000193862">
    <property type="component" value="Unassembled WGS sequence"/>
</dbReference>
<dbReference type="InterPro" id="IPR050570">
    <property type="entry name" value="Cell_wall_metabolism_enzyme"/>
</dbReference>
<keyword evidence="2" id="KW-1133">Transmembrane helix</keyword>
<dbReference type="CDD" id="cd12797">
    <property type="entry name" value="M23_peptidase"/>
    <property type="match status" value="1"/>
</dbReference>
<keyword evidence="1" id="KW-0732">Signal</keyword>
<name>A0A1Y5SN78_9RHOB</name>
<proteinExistence type="predicted"/>